<dbReference type="SMART" id="SM00791">
    <property type="entry name" value="Agglutinin"/>
    <property type="match status" value="1"/>
</dbReference>
<dbReference type="CDD" id="cd00257">
    <property type="entry name" value="beta-trefoil_FSCN-like"/>
    <property type="match status" value="1"/>
</dbReference>
<evidence type="ECO:0000313" key="3">
    <source>
        <dbReference type="Proteomes" id="UP000001514"/>
    </source>
</evidence>
<evidence type="ECO:0000259" key="1">
    <source>
        <dbReference type="SMART" id="SM00791"/>
    </source>
</evidence>
<proteinExistence type="predicted"/>
<name>D8RY25_SELML</name>
<dbReference type="PANTHER" id="PTHR39244">
    <property type="entry name" value="NATTERIN-4"/>
    <property type="match status" value="1"/>
</dbReference>
<dbReference type="Gene3D" id="2.170.15.10">
    <property type="entry name" value="Proaerolysin, chain A, domain 3"/>
    <property type="match status" value="1"/>
</dbReference>
<dbReference type="InterPro" id="IPR053237">
    <property type="entry name" value="Natterin_C"/>
</dbReference>
<protein>
    <recommendedName>
        <fullName evidence="1">Agglutinin domain-containing protein</fullName>
    </recommendedName>
</protein>
<dbReference type="PANTHER" id="PTHR39244:SF5">
    <property type="entry name" value="NATTERIN-3-LIKE"/>
    <property type="match status" value="1"/>
</dbReference>
<organism evidence="3">
    <name type="scientific">Selaginella moellendorffii</name>
    <name type="common">Spikemoss</name>
    <dbReference type="NCBI Taxonomy" id="88036"/>
    <lineage>
        <taxon>Eukaryota</taxon>
        <taxon>Viridiplantae</taxon>
        <taxon>Streptophyta</taxon>
        <taxon>Embryophyta</taxon>
        <taxon>Tracheophyta</taxon>
        <taxon>Lycopodiopsida</taxon>
        <taxon>Selaginellales</taxon>
        <taxon>Selaginellaceae</taxon>
        <taxon>Selaginella</taxon>
    </lineage>
</organism>
<dbReference type="InterPro" id="IPR036242">
    <property type="entry name" value="Agglutinin_dom_sf"/>
</dbReference>
<dbReference type="InterPro" id="IPR008998">
    <property type="entry name" value="Agglutinin"/>
</dbReference>
<dbReference type="InParanoid" id="D8RY25"/>
<dbReference type="eggNOG" id="ENOG502QU8X">
    <property type="taxonomic scope" value="Eukaryota"/>
</dbReference>
<accession>D8RY25</accession>
<feature type="domain" description="Agglutinin" evidence="1">
    <location>
        <begin position="156"/>
        <end position="293"/>
    </location>
</feature>
<dbReference type="Proteomes" id="UP000001514">
    <property type="component" value="Unassembled WGS sequence"/>
</dbReference>
<dbReference type="Gene3D" id="2.80.10.50">
    <property type="match status" value="2"/>
</dbReference>
<keyword evidence="3" id="KW-1185">Reference proteome</keyword>
<evidence type="ECO:0000313" key="2">
    <source>
        <dbReference type="EMBL" id="EFJ22829.1"/>
    </source>
</evidence>
<dbReference type="HOGENOM" id="CLU_043613_0_0_1"/>
<dbReference type="Gramene" id="EFJ22829">
    <property type="protein sequence ID" value="EFJ22829"/>
    <property type="gene ID" value="SELMODRAFT_416096"/>
</dbReference>
<dbReference type="KEGG" id="smo:SELMODRAFT_416096"/>
<dbReference type="SUPFAM" id="SSF56973">
    <property type="entry name" value="Aerolisin/ETX pore-forming domain"/>
    <property type="match status" value="1"/>
</dbReference>
<gene>
    <name evidence="2" type="ORF">SELMODRAFT_416096</name>
</gene>
<dbReference type="SUPFAM" id="SSF50382">
    <property type="entry name" value="Agglutinin"/>
    <property type="match status" value="2"/>
</dbReference>
<dbReference type="AlphaFoldDB" id="D8RY25"/>
<dbReference type="EMBL" id="GL377594">
    <property type="protein sequence ID" value="EFJ22829.1"/>
    <property type="molecule type" value="Genomic_DNA"/>
</dbReference>
<dbReference type="CDD" id="cd20217">
    <property type="entry name" value="PFM_agglutinin-like"/>
    <property type="match status" value="1"/>
</dbReference>
<dbReference type="OrthoDB" id="4948898at2759"/>
<reference evidence="2 3" key="1">
    <citation type="journal article" date="2011" name="Science">
        <title>The Selaginella genome identifies genetic changes associated with the evolution of vascular plants.</title>
        <authorList>
            <person name="Banks J.A."/>
            <person name="Nishiyama T."/>
            <person name="Hasebe M."/>
            <person name="Bowman J.L."/>
            <person name="Gribskov M."/>
            <person name="dePamphilis C."/>
            <person name="Albert V.A."/>
            <person name="Aono N."/>
            <person name="Aoyama T."/>
            <person name="Ambrose B.A."/>
            <person name="Ashton N.W."/>
            <person name="Axtell M.J."/>
            <person name="Barker E."/>
            <person name="Barker M.S."/>
            <person name="Bennetzen J.L."/>
            <person name="Bonawitz N.D."/>
            <person name="Chapple C."/>
            <person name="Cheng C."/>
            <person name="Correa L.G."/>
            <person name="Dacre M."/>
            <person name="DeBarry J."/>
            <person name="Dreyer I."/>
            <person name="Elias M."/>
            <person name="Engstrom E.M."/>
            <person name="Estelle M."/>
            <person name="Feng L."/>
            <person name="Finet C."/>
            <person name="Floyd S.K."/>
            <person name="Frommer W.B."/>
            <person name="Fujita T."/>
            <person name="Gramzow L."/>
            <person name="Gutensohn M."/>
            <person name="Harholt J."/>
            <person name="Hattori M."/>
            <person name="Heyl A."/>
            <person name="Hirai T."/>
            <person name="Hiwatashi Y."/>
            <person name="Ishikawa M."/>
            <person name="Iwata M."/>
            <person name="Karol K.G."/>
            <person name="Koehler B."/>
            <person name="Kolukisaoglu U."/>
            <person name="Kubo M."/>
            <person name="Kurata T."/>
            <person name="Lalonde S."/>
            <person name="Li K."/>
            <person name="Li Y."/>
            <person name="Litt A."/>
            <person name="Lyons E."/>
            <person name="Manning G."/>
            <person name="Maruyama T."/>
            <person name="Michael T.P."/>
            <person name="Mikami K."/>
            <person name="Miyazaki S."/>
            <person name="Morinaga S."/>
            <person name="Murata T."/>
            <person name="Mueller-Roeber B."/>
            <person name="Nelson D.R."/>
            <person name="Obara M."/>
            <person name="Oguri Y."/>
            <person name="Olmstead R.G."/>
            <person name="Onodera N."/>
            <person name="Petersen B.L."/>
            <person name="Pils B."/>
            <person name="Prigge M."/>
            <person name="Rensing S.A."/>
            <person name="Riano-Pachon D.M."/>
            <person name="Roberts A.W."/>
            <person name="Sato Y."/>
            <person name="Scheller H.V."/>
            <person name="Schulz B."/>
            <person name="Schulz C."/>
            <person name="Shakirov E.V."/>
            <person name="Shibagaki N."/>
            <person name="Shinohara N."/>
            <person name="Shippen D.E."/>
            <person name="Soerensen I."/>
            <person name="Sotooka R."/>
            <person name="Sugimoto N."/>
            <person name="Sugita M."/>
            <person name="Sumikawa N."/>
            <person name="Tanurdzic M."/>
            <person name="Theissen G."/>
            <person name="Ulvskov P."/>
            <person name="Wakazuki S."/>
            <person name="Weng J.K."/>
            <person name="Willats W.W."/>
            <person name="Wipf D."/>
            <person name="Wolf P.G."/>
            <person name="Yang L."/>
            <person name="Zimmer A.D."/>
            <person name="Zhu Q."/>
            <person name="Mitros T."/>
            <person name="Hellsten U."/>
            <person name="Loque D."/>
            <person name="Otillar R."/>
            <person name="Salamov A."/>
            <person name="Schmutz J."/>
            <person name="Shapiro H."/>
            <person name="Lindquist E."/>
            <person name="Lucas S."/>
            <person name="Rokhsar D."/>
            <person name="Grigoriev I.V."/>
        </authorList>
    </citation>
    <scope>NUCLEOTIDE SEQUENCE [LARGE SCALE GENOMIC DNA]</scope>
</reference>
<sequence>MVTSSSSKKLFPRFVTLKGDNGQLLTVHALDGVPYLTFTSLEPSRLATHEIICHKDLPDVVMIRSSNGRYWSRNENSWIVANRDETPASSDTSSNFKIVRVSSSSSSSTVALQSLADGSYLRWFSQSQVQHGCNAVGSSCDVHTHLELCDASETALVLPRLLSLKSDNGLFLAAQYQREINWLSFASSSKSELATAHEVVLLPNGNAMIQNVKSGKFWRVSCVNWAWADVDRSHALTNTACHFEPVKVSATEVALKSAFSGRFLKRYTEYWKDALCGLACGMNDPATRFVVGGAVVSQSLEEIAYSLKMAEMVEVKSVEVASGVATNSEQKACDVVVQVKFSLSVSRRHRWSDSSTFVKACPRTSFTVGVPEVTSAEGSITVGAAQCFKTRMCAVVEEAVQFQSTYTVKSVEPGEEVTVKVQCSQGKCRVPFTYSAKQTRLDGFVLPTIQCVDGFFEGVSVFDTKAVVTSAHRKTPTYLPVCCSFASTAAGRRRIPAAL</sequence>